<dbReference type="AlphaFoldDB" id="A0A135T083"/>
<feature type="signal peptide" evidence="1">
    <location>
        <begin position="1"/>
        <end position="16"/>
    </location>
</feature>
<dbReference type="OrthoDB" id="5383526at2759"/>
<reference evidence="2 3" key="1">
    <citation type="submission" date="2014-02" db="EMBL/GenBank/DDBJ databases">
        <title>The genome sequence of Colletotrichum salicis CBS 607.94.</title>
        <authorList>
            <person name="Baroncelli R."/>
            <person name="Thon M.R."/>
        </authorList>
    </citation>
    <scope>NUCLEOTIDE SEQUENCE [LARGE SCALE GENOMIC DNA]</scope>
    <source>
        <strain evidence="2 3">CBS 607.94</strain>
    </source>
</reference>
<comment type="caution">
    <text evidence="2">The sequence shown here is derived from an EMBL/GenBank/DDBJ whole genome shotgun (WGS) entry which is preliminary data.</text>
</comment>
<evidence type="ECO:0000313" key="3">
    <source>
        <dbReference type="Proteomes" id="UP000070121"/>
    </source>
</evidence>
<gene>
    <name evidence="2" type="ORF">CSAL01_01082</name>
</gene>
<evidence type="ECO:0000256" key="1">
    <source>
        <dbReference type="SAM" id="SignalP"/>
    </source>
</evidence>
<protein>
    <recommendedName>
        <fullName evidence="4">Secreted protein</fullName>
    </recommendedName>
</protein>
<dbReference type="EMBL" id="JFFI01002158">
    <property type="protein sequence ID" value="KXH41580.1"/>
    <property type="molecule type" value="Genomic_DNA"/>
</dbReference>
<keyword evidence="1" id="KW-0732">Signal</keyword>
<feature type="chain" id="PRO_5007803039" description="Secreted protein" evidence="1">
    <location>
        <begin position="17"/>
        <end position="192"/>
    </location>
</feature>
<proteinExistence type="predicted"/>
<sequence length="192" mass="20699">MYATHILLSLVATVSAIDVYGYRSNEKCSGNDYIVCRNVNPDVCCIRASGDVFKSIGFRAIPTNWNIVGRAHSGGDCKNLKYVTQSNGAENICCGGSNYSGGNYGFVTKKRSDGTCAAAGGCASVVRGDLMVFENGPKFDMTGLDDALYTELVIYPFPLYFTNILVTNSVSIWENGGSADEIPSKFDAYKLE</sequence>
<dbReference type="Proteomes" id="UP000070121">
    <property type="component" value="Unassembled WGS sequence"/>
</dbReference>
<organism evidence="2 3">
    <name type="scientific">Colletotrichum salicis</name>
    <dbReference type="NCBI Taxonomy" id="1209931"/>
    <lineage>
        <taxon>Eukaryota</taxon>
        <taxon>Fungi</taxon>
        <taxon>Dikarya</taxon>
        <taxon>Ascomycota</taxon>
        <taxon>Pezizomycotina</taxon>
        <taxon>Sordariomycetes</taxon>
        <taxon>Hypocreomycetidae</taxon>
        <taxon>Glomerellales</taxon>
        <taxon>Glomerellaceae</taxon>
        <taxon>Colletotrichum</taxon>
        <taxon>Colletotrichum acutatum species complex</taxon>
    </lineage>
</organism>
<evidence type="ECO:0000313" key="2">
    <source>
        <dbReference type="EMBL" id="KXH41580.1"/>
    </source>
</evidence>
<evidence type="ECO:0008006" key="4">
    <source>
        <dbReference type="Google" id="ProtNLM"/>
    </source>
</evidence>
<accession>A0A135T083</accession>
<name>A0A135T083_9PEZI</name>
<keyword evidence="3" id="KW-1185">Reference proteome</keyword>